<dbReference type="Pfam" id="PF14136">
    <property type="entry name" value="DUF4303"/>
    <property type="match status" value="1"/>
</dbReference>
<name>A0ABX1WIF4_9FLAO</name>
<dbReference type="RefSeq" id="WP_171621764.1">
    <property type="nucleotide sequence ID" value="NZ_CBCRZD010000004.1"/>
</dbReference>
<evidence type="ECO:0000313" key="1">
    <source>
        <dbReference type="EMBL" id="NOJ74450.1"/>
    </source>
</evidence>
<dbReference type="EMBL" id="JABFOQ010000001">
    <property type="protein sequence ID" value="NOJ74450.1"/>
    <property type="molecule type" value="Genomic_DNA"/>
</dbReference>
<dbReference type="Proteomes" id="UP000580344">
    <property type="component" value="Unassembled WGS sequence"/>
</dbReference>
<dbReference type="InterPro" id="IPR025409">
    <property type="entry name" value="DUF4303"/>
</dbReference>
<protein>
    <submittedName>
        <fullName evidence="1">DUF4303 domain-containing protein</fullName>
    </submittedName>
</protein>
<gene>
    <name evidence="1" type="ORF">HMH06_01070</name>
</gene>
<sequence length="184" mass="22141">MDFNEFKNKLAQSTKQAFLEIYNENPSLDLYAFALCNNESKIAIHPSANSTEYLEQVADEDDFHFYKFEPSEWKFDYLGAKESFNEINQICKEIADEHDDDEDWFYQFQNQLNEKCIEVLHELKEEQFFSKLTGKDIFLNFSVIDDDLNKDIQRKIITQLNDNQYKDDYFEWMTTWDKNKKRAL</sequence>
<organism evidence="1 2">
    <name type="scientific">Empedobacter stercoris</name>
    <dbReference type="NCBI Taxonomy" id="1628248"/>
    <lineage>
        <taxon>Bacteria</taxon>
        <taxon>Pseudomonadati</taxon>
        <taxon>Bacteroidota</taxon>
        <taxon>Flavobacteriia</taxon>
        <taxon>Flavobacteriales</taxon>
        <taxon>Weeksellaceae</taxon>
        <taxon>Empedobacter</taxon>
    </lineage>
</organism>
<reference evidence="1 2" key="1">
    <citation type="submission" date="2020-05" db="EMBL/GenBank/DDBJ databases">
        <title>Tigecycline resistant gene in Empedobacter stercoris.</title>
        <authorList>
            <person name="Chen Y."/>
            <person name="Cheng Y."/>
            <person name="Zhou K."/>
        </authorList>
    </citation>
    <scope>NUCLEOTIDE SEQUENCE [LARGE SCALE GENOMIC DNA]</scope>
    <source>
        <strain evidence="1 2">ES202</strain>
    </source>
</reference>
<keyword evidence="2" id="KW-1185">Reference proteome</keyword>
<proteinExistence type="predicted"/>
<evidence type="ECO:0000313" key="2">
    <source>
        <dbReference type="Proteomes" id="UP000580344"/>
    </source>
</evidence>
<comment type="caution">
    <text evidence="1">The sequence shown here is derived from an EMBL/GenBank/DDBJ whole genome shotgun (WGS) entry which is preliminary data.</text>
</comment>
<accession>A0ABX1WIF4</accession>